<dbReference type="EMBL" id="PDVP01000013">
    <property type="protein sequence ID" value="PHP65739.1"/>
    <property type="molecule type" value="Genomic_DNA"/>
</dbReference>
<comment type="subunit">
    <text evidence="5 6">The basal body constitutes a major portion of the flagellar organelle and consists of four rings (L,P,S, and M) mounted on a central rod. The rod consists of about 26 subunits of FlgG in the distal portion, and FlgB, FlgC and FlgF are thought to build up the proximal portion of the rod with about 6 subunits each.</text>
</comment>
<keyword evidence="4 6" id="KW-0975">Bacterial flagellum</keyword>
<evidence type="ECO:0000256" key="3">
    <source>
        <dbReference type="ARBA" id="ARBA00017941"/>
    </source>
</evidence>
<organism evidence="9 10">
    <name type="scientific">Zhengella mangrovi</name>
    <dbReference type="NCBI Taxonomy" id="1982044"/>
    <lineage>
        <taxon>Bacteria</taxon>
        <taxon>Pseudomonadati</taxon>
        <taxon>Pseudomonadota</taxon>
        <taxon>Alphaproteobacteria</taxon>
        <taxon>Hyphomicrobiales</taxon>
        <taxon>Notoacmeibacteraceae</taxon>
        <taxon>Zhengella</taxon>
    </lineage>
</organism>
<dbReference type="RefSeq" id="WP_099307765.1">
    <property type="nucleotide sequence ID" value="NZ_PDVP01000013.1"/>
</dbReference>
<evidence type="ECO:0000256" key="6">
    <source>
        <dbReference type="RuleBase" id="RU362062"/>
    </source>
</evidence>
<dbReference type="Pfam" id="PF06429">
    <property type="entry name" value="Flg_bbr_C"/>
    <property type="match status" value="1"/>
</dbReference>
<dbReference type="PROSITE" id="PS00588">
    <property type="entry name" value="FLAGELLA_BB_ROD"/>
    <property type="match status" value="1"/>
</dbReference>
<dbReference type="PANTHER" id="PTHR30435:SF2">
    <property type="entry name" value="FLAGELLAR BASAL-BODY ROD PROTEIN FLGC"/>
    <property type="match status" value="1"/>
</dbReference>
<protein>
    <recommendedName>
        <fullName evidence="3 6">Flagellar basal-body rod protein FlgC</fullName>
    </recommendedName>
</protein>
<dbReference type="Proteomes" id="UP000221168">
    <property type="component" value="Unassembled WGS sequence"/>
</dbReference>
<dbReference type="Pfam" id="PF00460">
    <property type="entry name" value="Flg_bb_rod"/>
    <property type="match status" value="1"/>
</dbReference>
<evidence type="ECO:0000313" key="9">
    <source>
        <dbReference type="EMBL" id="PHP65739.1"/>
    </source>
</evidence>
<keyword evidence="9" id="KW-0969">Cilium</keyword>
<reference evidence="9 10" key="1">
    <citation type="submission" date="2017-10" db="EMBL/GenBank/DDBJ databases">
        <title>Sedimentibacterium mangrovi gen. nov., sp. nov., a novel member of family Phyllobacteriacea isolated from mangrove sediment.</title>
        <authorList>
            <person name="Liao H."/>
            <person name="Tian Y."/>
        </authorList>
    </citation>
    <scope>NUCLEOTIDE SEQUENCE [LARGE SCALE GENOMIC DNA]</scope>
    <source>
        <strain evidence="9 10">X9-2-2</strain>
    </source>
</reference>
<evidence type="ECO:0000313" key="10">
    <source>
        <dbReference type="Proteomes" id="UP000221168"/>
    </source>
</evidence>
<evidence type="ECO:0000259" key="7">
    <source>
        <dbReference type="Pfam" id="PF00460"/>
    </source>
</evidence>
<evidence type="ECO:0000256" key="2">
    <source>
        <dbReference type="ARBA" id="ARBA00009677"/>
    </source>
</evidence>
<gene>
    <name evidence="9" type="ORF">CSC94_17990</name>
</gene>
<dbReference type="GO" id="GO:0030694">
    <property type="term" value="C:bacterial-type flagellum basal body, rod"/>
    <property type="evidence" value="ECO:0007669"/>
    <property type="project" value="UniProtKB-UniRule"/>
</dbReference>
<dbReference type="NCBIfam" id="TIGR01395">
    <property type="entry name" value="FlgC"/>
    <property type="match status" value="1"/>
</dbReference>
<evidence type="ECO:0000259" key="8">
    <source>
        <dbReference type="Pfam" id="PF06429"/>
    </source>
</evidence>
<comment type="similarity">
    <text evidence="2">Belongs to the flagella basal body rod proteins family.</text>
</comment>
<comment type="subcellular location">
    <subcellularLocation>
        <location evidence="1 6">Bacterial flagellum basal body</location>
    </subcellularLocation>
</comment>
<proteinExistence type="inferred from homology"/>
<dbReference type="OrthoDB" id="9813951at2"/>
<dbReference type="InterPro" id="IPR019776">
    <property type="entry name" value="Flagellar_basal_body_rod_CS"/>
</dbReference>
<sequence length="138" mass="14804">MDPLSASLNVASSGLHAQSTRLRVVSENIANSASTSLQAGGDPYTRKTITFAEEVSRAMPVSKVRVAQIGRDGADFPLELDPGNVAADANGYVKLPNVNVLVEMADMREANRSYEANIQVMRQVRELVSMTIGLLGQN</sequence>
<feature type="domain" description="Flagellar basal body rod protein N-terminal" evidence="7">
    <location>
        <begin position="8"/>
        <end position="32"/>
    </location>
</feature>
<evidence type="ECO:0000256" key="5">
    <source>
        <dbReference type="ARBA" id="ARBA00025933"/>
    </source>
</evidence>
<accession>A0A2G1QJU2</accession>
<dbReference type="InterPro" id="IPR010930">
    <property type="entry name" value="Flg_bb/hook_C_dom"/>
</dbReference>
<dbReference type="AlphaFoldDB" id="A0A2G1QJU2"/>
<keyword evidence="10" id="KW-1185">Reference proteome</keyword>
<keyword evidence="9" id="KW-0282">Flagellum</keyword>
<name>A0A2G1QJU2_9HYPH</name>
<evidence type="ECO:0000256" key="4">
    <source>
        <dbReference type="ARBA" id="ARBA00023143"/>
    </source>
</evidence>
<dbReference type="PANTHER" id="PTHR30435">
    <property type="entry name" value="FLAGELLAR PROTEIN"/>
    <property type="match status" value="1"/>
</dbReference>
<keyword evidence="9" id="KW-0966">Cell projection</keyword>
<dbReference type="GO" id="GO:0071978">
    <property type="term" value="P:bacterial-type flagellum-dependent swarming motility"/>
    <property type="evidence" value="ECO:0007669"/>
    <property type="project" value="TreeGrafter"/>
</dbReference>
<dbReference type="InterPro" id="IPR006299">
    <property type="entry name" value="FlgC"/>
</dbReference>
<dbReference type="InterPro" id="IPR001444">
    <property type="entry name" value="Flag_bb_rod_N"/>
</dbReference>
<feature type="domain" description="Flagellar basal-body/hook protein C-terminal" evidence="8">
    <location>
        <begin position="90"/>
        <end position="131"/>
    </location>
</feature>
<comment type="caution">
    <text evidence="9">The sequence shown here is derived from an EMBL/GenBank/DDBJ whole genome shotgun (WGS) entry which is preliminary data.</text>
</comment>
<evidence type="ECO:0000256" key="1">
    <source>
        <dbReference type="ARBA" id="ARBA00004117"/>
    </source>
</evidence>